<dbReference type="InterPro" id="IPR013520">
    <property type="entry name" value="Ribonucl_H"/>
</dbReference>
<dbReference type="Pfam" id="PF02811">
    <property type="entry name" value="PHP"/>
    <property type="match status" value="2"/>
</dbReference>
<evidence type="ECO:0000256" key="4">
    <source>
        <dbReference type="ARBA" id="ARBA00022679"/>
    </source>
</evidence>
<dbReference type="CDD" id="cd04484">
    <property type="entry name" value="polC_OBF"/>
    <property type="match status" value="1"/>
</dbReference>
<dbReference type="Pfam" id="PF00929">
    <property type="entry name" value="RNase_T"/>
    <property type="match status" value="1"/>
</dbReference>
<dbReference type="Gene3D" id="3.30.420.10">
    <property type="entry name" value="Ribonuclease H-like superfamily/Ribonuclease H"/>
    <property type="match status" value="1"/>
</dbReference>
<comment type="similarity">
    <text evidence="13">Belongs to the DNA polymerase type-C family. PolC subfamily.</text>
</comment>
<dbReference type="InterPro" id="IPR029460">
    <property type="entry name" value="DNAPol_HHH"/>
</dbReference>
<protein>
    <recommendedName>
        <fullName evidence="13">DNA polymerase III PolC-type</fullName>
        <shortName evidence="13">PolIII</shortName>
        <ecNumber evidence="13">2.7.7.7</ecNumber>
    </recommendedName>
</protein>
<dbReference type="PANTHER" id="PTHR32294">
    <property type="entry name" value="DNA POLYMERASE III SUBUNIT ALPHA"/>
    <property type="match status" value="1"/>
</dbReference>
<dbReference type="EC" id="2.7.7.7" evidence="13"/>
<keyword evidence="7 13" id="KW-0540">Nuclease</keyword>
<dbReference type="Gene3D" id="6.10.140.1510">
    <property type="match status" value="1"/>
</dbReference>
<evidence type="ECO:0000256" key="12">
    <source>
        <dbReference type="ARBA" id="ARBA00049244"/>
    </source>
</evidence>
<feature type="compositionally biased region" description="Basic and acidic residues" evidence="14">
    <location>
        <begin position="201"/>
        <end position="215"/>
    </location>
</feature>
<dbReference type="InterPro" id="IPR040982">
    <property type="entry name" value="DNA_pol3_finger"/>
</dbReference>
<keyword evidence="8 13" id="KW-0378">Hydrolase</keyword>
<dbReference type="SMART" id="SM00481">
    <property type="entry name" value="POLIIIAc"/>
    <property type="match status" value="1"/>
</dbReference>
<dbReference type="Pfam" id="PF11490">
    <property type="entry name" value="DNA_pol3_a_NII"/>
    <property type="match status" value="1"/>
</dbReference>
<evidence type="ECO:0000259" key="15">
    <source>
        <dbReference type="SMART" id="SM00479"/>
    </source>
</evidence>
<dbReference type="InterPro" id="IPR003141">
    <property type="entry name" value="Pol/His_phosphatase_N"/>
</dbReference>
<sequence>MTLRSFCSYLGHAVDESLDDYIMNKVKFYKNSKKLELQVQIDSIISWQQVDQVLAGIKGHLQLKEVILVPEYLSVHESLEVLIEENWKNILYFIYKAIPAVKGFYDKISYQINDKNLTIKIAEDVLYQKAAERQINRIIEGYFLNNFKLNIICKIDIDTRNSFCMEEYKEEKEKESSLIADELIKVAASAPSSSPAPSSTDNRDKKQWKKTEAKASKGAIMGKTFTGEVTLLSEIKGELAKGIMEVEIISFERKELNSGKALFILQVTDYTNSITVKIFERKNQIDDIIEELKVGNWIRLRGDVVFDKFIREYIIMASDIMKLQKDEIKDTCENKRVELHLHTQMSAMDGISNTTSLIKRAASWGHKAIAITDHGIVQAFPEAMEAGKKHGIKIIYGLEGYLVNDLAKLVEGSDDYRLDDTFVVFDIETTGLSNKIDRITEIGGVKISEGKVIEEFSSLINPGIPIPAKITELTGITDEMVKNAPSIETVLPRFLEFIGEVPIVAHNASFDVGFIRENATKMGLQLKNPVIDTLKLARVLLKNLKRHKLDVIAKELDIKLDNHHRAVDDAKATAEIFIKFVAMIKGRNINTLGDINQKLSTQLDFTKLESYHVLIHVKNYTGLQNLYRLVSESHINYFYKKPRIPKSLLNKYREGLIIGSACEAGELFKAAVANPSADFVKEIASYYDFLEIQPVANNHFMIDKGILASIEDIRGINKRIVSIGEELGIPVVATGDVHFLDRRDEVFRRILMAGQGFSDSDDQAPLYLKTTNEMMEEFSYLGREKAEEVVITNTLRISEEIEELIPIPDGTFPPVIEGSDDELRRLCYSKAERIYGNPLPEIVQSRLDRELNSIISNGYAVMYIIAQKLVTKSLSDGYLVGSRGSVGSSFAATMSDITEVNPLPPHYICSYCKHSEFITDGSYGAGADLPDKTCPQCQNTLIKEGHDIPFEVFLGFEGDKEPDIDLNFAGEYQSEAHKYTEELFGRGKVYRAGTIGTIADKTAYGFVKKYLDEREIHASSAEINRLTLGCTGVKRTSGQHPGGVMIVPADRDIHEFTPIQYPANDSSSGVITTHFDYHSISGRLLKLDILGHDVPTIIKMLEDLTGVNAQLIPLDDKKTVSIFTSTEALGITAKELGLEVGTLGIPEFGTKFVRQMLMDTKPTTFAELVRISGLSHGTDVWLNNAQELVRGNIAELKDVISTRDDIMNYLIYRGLPKKASFKIMENVRKGKGLKPEDEELMKENNVPQWYIDSCNKIKYMFPKAHASAYVMMSFRIAYFKVYHPEAFYATYFTTKAEDFDADLIVKGKDAVINKIKALDDQEKEQDNKIMAKEKNLLTVLEVAMEMYLRGISLLPVDIYQSDADRFQIVDGKLLPPLKSLQGVGQNAARNIVEARKQGEFISLEDLRERTKVTKTVIEALVSHGCISDLPKTNQLTLFSLQG</sequence>
<dbReference type="Gene3D" id="1.10.150.700">
    <property type="entry name" value="PolC, middle finger domain"/>
    <property type="match status" value="1"/>
</dbReference>
<dbReference type="Proteomes" id="UP000465601">
    <property type="component" value="Unassembled WGS sequence"/>
</dbReference>
<keyword evidence="5 13" id="KW-0548">Nucleotidyltransferase</keyword>
<dbReference type="SUPFAM" id="SSF53098">
    <property type="entry name" value="Ribonuclease H-like"/>
    <property type="match status" value="1"/>
</dbReference>
<dbReference type="Pfam" id="PF14579">
    <property type="entry name" value="HHH_6"/>
    <property type="match status" value="1"/>
</dbReference>
<dbReference type="InterPro" id="IPR006308">
    <property type="entry name" value="Pol_III_a_PolC-type_gram_pos"/>
</dbReference>
<reference evidence="17 18" key="1">
    <citation type="submission" date="2019-10" db="EMBL/GenBank/DDBJ databases">
        <title>Alkaliphilus serpentinus sp. nov. and Alkaliphilus pronyensis sp. nov., two novel anaerobic alkaliphilic species isolated from the serpentinized-hosted hydrothermal field of the Prony Bay (New Caledonia).</title>
        <authorList>
            <person name="Postec A."/>
        </authorList>
    </citation>
    <scope>NUCLEOTIDE SEQUENCE [LARGE SCALE GENOMIC DNA]</scope>
    <source>
        <strain evidence="17 18">LacT</strain>
    </source>
</reference>
<proteinExistence type="inferred from homology"/>
<evidence type="ECO:0000256" key="3">
    <source>
        <dbReference type="ARBA" id="ARBA00022490"/>
    </source>
</evidence>
<feature type="domain" description="Polymerase/histidinol phosphatase N-terminal" evidence="16">
    <location>
        <begin position="337"/>
        <end position="404"/>
    </location>
</feature>
<feature type="region of interest" description="Disordered" evidence="14">
    <location>
        <begin position="188"/>
        <end position="215"/>
    </location>
</feature>
<dbReference type="PANTHER" id="PTHR32294:SF5">
    <property type="entry name" value="DNA POLYMERASE III POLC-TYPE"/>
    <property type="match status" value="1"/>
</dbReference>
<dbReference type="InterPro" id="IPR006054">
    <property type="entry name" value="DnaQ"/>
</dbReference>
<feature type="domain" description="Exonuclease" evidence="15">
    <location>
        <begin position="421"/>
        <end position="586"/>
    </location>
</feature>
<name>A0A833HQ90_9FIRM</name>
<dbReference type="InterPro" id="IPR004805">
    <property type="entry name" value="DnaE2/DnaE/PolC"/>
</dbReference>
<evidence type="ECO:0000256" key="7">
    <source>
        <dbReference type="ARBA" id="ARBA00022722"/>
    </source>
</evidence>
<keyword evidence="4 13" id="KW-0808">Transferase</keyword>
<keyword evidence="3 13" id="KW-0963">Cytoplasm</keyword>
<comment type="function">
    <text evidence="11">DNA polymerase III is a complex, multichain enzyme responsible for most of the replicative synthesis in bacteria. This DNA polymerase also exhibits 3' to 5' exonuclease activity. The alpha chain is the DNA polymerase.</text>
</comment>
<dbReference type="SMART" id="SM00479">
    <property type="entry name" value="EXOIII"/>
    <property type="match status" value="1"/>
</dbReference>
<dbReference type="Pfam" id="PF17657">
    <property type="entry name" value="DNA_pol3_finger"/>
    <property type="match status" value="1"/>
</dbReference>
<evidence type="ECO:0000256" key="9">
    <source>
        <dbReference type="ARBA" id="ARBA00022839"/>
    </source>
</evidence>
<dbReference type="Gene3D" id="2.40.50.140">
    <property type="entry name" value="Nucleic acid-binding proteins"/>
    <property type="match status" value="1"/>
</dbReference>
<dbReference type="NCBIfam" id="TIGR01405">
    <property type="entry name" value="polC_Gram_pos"/>
    <property type="match status" value="1"/>
</dbReference>
<dbReference type="GO" id="GO:0003677">
    <property type="term" value="F:DNA binding"/>
    <property type="evidence" value="ECO:0007669"/>
    <property type="project" value="UniProtKB-UniRule"/>
</dbReference>
<evidence type="ECO:0000256" key="13">
    <source>
        <dbReference type="HAMAP-Rule" id="MF_00356"/>
    </source>
</evidence>
<dbReference type="Gene3D" id="3.20.20.140">
    <property type="entry name" value="Metal-dependent hydrolases"/>
    <property type="match status" value="2"/>
</dbReference>
<keyword evidence="6 13" id="KW-0235">DNA replication</keyword>
<dbReference type="InterPro" id="IPR024754">
    <property type="entry name" value="DNA_PolC-like_N_II"/>
</dbReference>
<evidence type="ECO:0000259" key="16">
    <source>
        <dbReference type="SMART" id="SM00481"/>
    </source>
</evidence>
<evidence type="ECO:0000256" key="1">
    <source>
        <dbReference type="ARBA" id="ARBA00003452"/>
    </source>
</evidence>
<dbReference type="NCBIfam" id="TIGR00573">
    <property type="entry name" value="dnaq"/>
    <property type="match status" value="1"/>
</dbReference>
<dbReference type="CDD" id="cd06127">
    <property type="entry name" value="DEDDh"/>
    <property type="match status" value="1"/>
</dbReference>
<gene>
    <name evidence="13" type="primary">polC</name>
    <name evidence="17" type="ORF">F8153_03965</name>
</gene>
<dbReference type="InterPro" id="IPR044923">
    <property type="entry name" value="PolC_middle_finger_sf"/>
</dbReference>
<feature type="compositionally biased region" description="Low complexity" evidence="14">
    <location>
        <begin position="188"/>
        <end position="199"/>
    </location>
</feature>
<keyword evidence="10 13" id="KW-0239">DNA-directed DNA polymerase</keyword>
<dbReference type="InterPro" id="IPR004013">
    <property type="entry name" value="PHP_dom"/>
</dbReference>
<dbReference type="OrthoDB" id="9804290at2"/>
<dbReference type="EMBL" id="WBZB01000013">
    <property type="protein sequence ID" value="KAB3531599.1"/>
    <property type="molecule type" value="Genomic_DNA"/>
</dbReference>
<dbReference type="CDD" id="cd07435">
    <property type="entry name" value="PHP_PolIIIA_POLC"/>
    <property type="match status" value="1"/>
</dbReference>
<dbReference type="HAMAP" id="MF_00356">
    <property type="entry name" value="DNApol_PolC"/>
    <property type="match status" value="1"/>
</dbReference>
<dbReference type="GO" id="GO:0005737">
    <property type="term" value="C:cytoplasm"/>
    <property type="evidence" value="ECO:0007669"/>
    <property type="project" value="UniProtKB-SubCell"/>
</dbReference>
<evidence type="ECO:0000256" key="11">
    <source>
        <dbReference type="ARBA" id="ARBA00025611"/>
    </source>
</evidence>
<keyword evidence="9 13" id="KW-0269">Exonuclease</keyword>
<dbReference type="InterPro" id="IPR012340">
    <property type="entry name" value="NA-bd_OB-fold"/>
</dbReference>
<dbReference type="Pfam" id="PF01336">
    <property type="entry name" value="tRNA_anti-codon"/>
    <property type="match status" value="1"/>
</dbReference>
<dbReference type="Pfam" id="PF07733">
    <property type="entry name" value="DNA_pol3_alpha"/>
    <property type="match status" value="1"/>
</dbReference>
<comment type="subcellular location">
    <subcellularLocation>
        <location evidence="2 13">Cytoplasm</location>
    </subcellularLocation>
</comment>
<evidence type="ECO:0000256" key="14">
    <source>
        <dbReference type="SAM" id="MobiDB-lite"/>
    </source>
</evidence>
<keyword evidence="18" id="KW-1185">Reference proteome</keyword>
<evidence type="ECO:0000313" key="17">
    <source>
        <dbReference type="EMBL" id="KAB3531599.1"/>
    </source>
</evidence>
<dbReference type="GO" id="GO:0006261">
    <property type="term" value="P:DNA-templated DNA replication"/>
    <property type="evidence" value="ECO:0007669"/>
    <property type="project" value="UniProtKB-UniRule"/>
</dbReference>
<dbReference type="NCBIfam" id="NF001688">
    <property type="entry name" value="PRK00448.1"/>
    <property type="match status" value="1"/>
</dbReference>
<dbReference type="GO" id="GO:0003887">
    <property type="term" value="F:DNA-directed DNA polymerase activity"/>
    <property type="evidence" value="ECO:0007669"/>
    <property type="project" value="UniProtKB-UniRule"/>
</dbReference>
<evidence type="ECO:0000256" key="2">
    <source>
        <dbReference type="ARBA" id="ARBA00004496"/>
    </source>
</evidence>
<dbReference type="Gene3D" id="3.30.1900.20">
    <property type="match status" value="2"/>
</dbReference>
<comment type="caution">
    <text evidence="17">The sequence shown here is derived from an EMBL/GenBank/DDBJ whole genome shotgun (WGS) entry which is preliminary data.</text>
</comment>
<dbReference type="InterPro" id="IPR036397">
    <property type="entry name" value="RNaseH_sf"/>
</dbReference>
<comment type="function">
    <text evidence="1 13">Required for replicative DNA synthesis. This DNA polymerase also exhibits 3' to 5' exonuclease activity.</text>
</comment>
<organism evidence="17 18">
    <name type="scientific">Alkaliphilus serpentinus</name>
    <dbReference type="NCBI Taxonomy" id="1482731"/>
    <lineage>
        <taxon>Bacteria</taxon>
        <taxon>Bacillati</taxon>
        <taxon>Bacillota</taxon>
        <taxon>Clostridia</taxon>
        <taxon>Peptostreptococcales</taxon>
        <taxon>Natronincolaceae</taxon>
        <taxon>Alkaliphilus</taxon>
    </lineage>
</organism>
<dbReference type="InterPro" id="IPR011708">
    <property type="entry name" value="DNA_pol3_alpha_NTPase_dom"/>
</dbReference>
<dbReference type="GO" id="GO:0008408">
    <property type="term" value="F:3'-5' exonuclease activity"/>
    <property type="evidence" value="ECO:0007669"/>
    <property type="project" value="UniProtKB-UniRule"/>
</dbReference>
<accession>A0A833HQ90</accession>
<evidence type="ECO:0000256" key="10">
    <source>
        <dbReference type="ARBA" id="ARBA00022932"/>
    </source>
</evidence>
<comment type="catalytic activity">
    <reaction evidence="12 13">
        <text>DNA(n) + a 2'-deoxyribonucleoside 5'-triphosphate = DNA(n+1) + diphosphate</text>
        <dbReference type="Rhea" id="RHEA:22508"/>
        <dbReference type="Rhea" id="RHEA-COMP:17339"/>
        <dbReference type="Rhea" id="RHEA-COMP:17340"/>
        <dbReference type="ChEBI" id="CHEBI:33019"/>
        <dbReference type="ChEBI" id="CHEBI:61560"/>
        <dbReference type="ChEBI" id="CHEBI:173112"/>
        <dbReference type="EC" id="2.7.7.7"/>
    </reaction>
</comment>
<evidence type="ECO:0000313" key="18">
    <source>
        <dbReference type="Proteomes" id="UP000465601"/>
    </source>
</evidence>
<evidence type="ECO:0000256" key="6">
    <source>
        <dbReference type="ARBA" id="ARBA00022705"/>
    </source>
</evidence>
<evidence type="ECO:0000256" key="5">
    <source>
        <dbReference type="ARBA" id="ARBA00022695"/>
    </source>
</evidence>
<dbReference type="Gene3D" id="1.10.150.870">
    <property type="match status" value="1"/>
</dbReference>
<dbReference type="FunFam" id="3.30.420.10:FF:000045">
    <property type="entry name" value="3'-5' exonuclease DinG"/>
    <property type="match status" value="1"/>
</dbReference>
<dbReference type="InterPro" id="IPR004365">
    <property type="entry name" value="NA-bd_OB_tRNA"/>
</dbReference>
<dbReference type="SUPFAM" id="SSF160975">
    <property type="entry name" value="AF1531-like"/>
    <property type="match status" value="1"/>
</dbReference>
<dbReference type="InterPro" id="IPR012337">
    <property type="entry name" value="RNaseH-like_sf"/>
</dbReference>
<evidence type="ECO:0000256" key="8">
    <source>
        <dbReference type="ARBA" id="ARBA00022801"/>
    </source>
</evidence>